<dbReference type="InterPro" id="IPR036259">
    <property type="entry name" value="MFS_trans_sf"/>
</dbReference>
<evidence type="ECO:0000259" key="7">
    <source>
        <dbReference type="PROSITE" id="PS50850"/>
    </source>
</evidence>
<dbReference type="InterPro" id="IPR020846">
    <property type="entry name" value="MFS_dom"/>
</dbReference>
<comment type="subcellular location">
    <subcellularLocation>
        <location evidence="1">Membrane</location>
        <topology evidence="1">Multi-pass membrane protein</topology>
    </subcellularLocation>
</comment>
<comment type="caution">
    <text evidence="8">The sequence shown here is derived from an EMBL/GenBank/DDBJ whole genome shotgun (WGS) entry which is preliminary data.</text>
</comment>
<keyword evidence="9" id="KW-1185">Reference proteome</keyword>
<name>W9ZN39_9EURO</name>
<evidence type="ECO:0000256" key="5">
    <source>
        <dbReference type="ARBA" id="ARBA00023136"/>
    </source>
</evidence>
<feature type="transmembrane region" description="Helical" evidence="6">
    <location>
        <begin position="105"/>
        <end position="128"/>
    </location>
</feature>
<dbReference type="EMBL" id="AMWN01000001">
    <property type="protein sequence ID" value="EXJ95869.1"/>
    <property type="molecule type" value="Genomic_DNA"/>
</dbReference>
<keyword evidence="4 6" id="KW-1133">Transmembrane helix</keyword>
<dbReference type="OrthoDB" id="2985014at2759"/>
<evidence type="ECO:0000256" key="1">
    <source>
        <dbReference type="ARBA" id="ARBA00004141"/>
    </source>
</evidence>
<dbReference type="PROSITE" id="PS50850">
    <property type="entry name" value="MFS"/>
    <property type="match status" value="1"/>
</dbReference>
<accession>W9ZN39</accession>
<dbReference type="GO" id="GO:0005886">
    <property type="term" value="C:plasma membrane"/>
    <property type="evidence" value="ECO:0007669"/>
    <property type="project" value="TreeGrafter"/>
</dbReference>
<dbReference type="RefSeq" id="XP_007720098.1">
    <property type="nucleotide sequence ID" value="XM_007721908.1"/>
</dbReference>
<dbReference type="FunFam" id="1.20.1250.20:FF:000068">
    <property type="entry name" value="MFS general substrate transporter"/>
    <property type="match status" value="1"/>
</dbReference>
<organism evidence="8 9">
    <name type="scientific">Capronia coronata CBS 617.96</name>
    <dbReference type="NCBI Taxonomy" id="1182541"/>
    <lineage>
        <taxon>Eukaryota</taxon>
        <taxon>Fungi</taxon>
        <taxon>Dikarya</taxon>
        <taxon>Ascomycota</taxon>
        <taxon>Pezizomycotina</taxon>
        <taxon>Eurotiomycetes</taxon>
        <taxon>Chaetothyriomycetidae</taxon>
        <taxon>Chaetothyriales</taxon>
        <taxon>Herpotrichiellaceae</taxon>
        <taxon>Capronia</taxon>
    </lineage>
</organism>
<proteinExistence type="predicted"/>
<keyword evidence="5 6" id="KW-0472">Membrane</keyword>
<evidence type="ECO:0000256" key="3">
    <source>
        <dbReference type="ARBA" id="ARBA00022692"/>
    </source>
</evidence>
<dbReference type="Proteomes" id="UP000019484">
    <property type="component" value="Unassembled WGS sequence"/>
</dbReference>
<dbReference type="Pfam" id="PF07690">
    <property type="entry name" value="MFS_1"/>
    <property type="match status" value="1"/>
</dbReference>
<dbReference type="Gene3D" id="1.20.1250.20">
    <property type="entry name" value="MFS general substrate transporter like domains"/>
    <property type="match status" value="2"/>
</dbReference>
<feature type="transmembrane region" description="Helical" evidence="6">
    <location>
        <begin position="371"/>
        <end position="389"/>
    </location>
</feature>
<feature type="domain" description="Major facilitator superfamily (MFS) profile" evidence="7">
    <location>
        <begin position="14"/>
        <end position="430"/>
    </location>
</feature>
<reference evidence="8 9" key="1">
    <citation type="submission" date="2013-03" db="EMBL/GenBank/DDBJ databases">
        <title>The Genome Sequence of Capronia coronata CBS 617.96.</title>
        <authorList>
            <consortium name="The Broad Institute Genomics Platform"/>
            <person name="Cuomo C."/>
            <person name="de Hoog S."/>
            <person name="Gorbushina A."/>
            <person name="Walker B."/>
            <person name="Young S.K."/>
            <person name="Zeng Q."/>
            <person name="Gargeya S."/>
            <person name="Fitzgerald M."/>
            <person name="Haas B."/>
            <person name="Abouelleil A."/>
            <person name="Allen A.W."/>
            <person name="Alvarado L."/>
            <person name="Arachchi H.M."/>
            <person name="Berlin A.M."/>
            <person name="Chapman S.B."/>
            <person name="Gainer-Dewar J."/>
            <person name="Goldberg J."/>
            <person name="Griggs A."/>
            <person name="Gujja S."/>
            <person name="Hansen M."/>
            <person name="Howarth C."/>
            <person name="Imamovic A."/>
            <person name="Ireland A."/>
            <person name="Larimer J."/>
            <person name="McCowan C."/>
            <person name="Murphy C."/>
            <person name="Pearson M."/>
            <person name="Poon T.W."/>
            <person name="Priest M."/>
            <person name="Roberts A."/>
            <person name="Saif S."/>
            <person name="Shea T."/>
            <person name="Sisk P."/>
            <person name="Sykes S."/>
            <person name="Wortman J."/>
            <person name="Nusbaum C."/>
            <person name="Birren B."/>
        </authorList>
    </citation>
    <scope>NUCLEOTIDE SEQUENCE [LARGE SCALE GENOMIC DNA]</scope>
    <source>
        <strain evidence="8 9">CBS 617.96</strain>
    </source>
</reference>
<gene>
    <name evidence="8" type="ORF">A1O1_00994</name>
</gene>
<keyword evidence="2" id="KW-0813">Transport</keyword>
<dbReference type="STRING" id="1182541.W9ZN39"/>
<keyword evidence="3 6" id="KW-0812">Transmembrane</keyword>
<feature type="transmembrane region" description="Helical" evidence="6">
    <location>
        <begin position="244"/>
        <end position="264"/>
    </location>
</feature>
<feature type="transmembrane region" description="Helical" evidence="6">
    <location>
        <begin position="401"/>
        <end position="422"/>
    </location>
</feature>
<feature type="transmembrane region" description="Helical" evidence="6">
    <location>
        <begin position="51"/>
        <end position="73"/>
    </location>
</feature>
<evidence type="ECO:0000313" key="8">
    <source>
        <dbReference type="EMBL" id="EXJ95869.1"/>
    </source>
</evidence>
<dbReference type="PANTHER" id="PTHR43791">
    <property type="entry name" value="PERMEASE-RELATED"/>
    <property type="match status" value="1"/>
</dbReference>
<feature type="transmembrane region" description="Helical" evidence="6">
    <location>
        <begin position="338"/>
        <end position="359"/>
    </location>
</feature>
<dbReference type="FunFam" id="1.20.1250.20:FF:000034">
    <property type="entry name" value="MFS general substrate transporter"/>
    <property type="match status" value="1"/>
</dbReference>
<feature type="transmembrane region" description="Helical" evidence="6">
    <location>
        <begin position="308"/>
        <end position="326"/>
    </location>
</feature>
<dbReference type="GO" id="GO:0022857">
    <property type="term" value="F:transmembrane transporter activity"/>
    <property type="evidence" value="ECO:0007669"/>
    <property type="project" value="InterPro"/>
</dbReference>
<feature type="transmembrane region" description="Helical" evidence="6">
    <location>
        <begin position="80"/>
        <end position="99"/>
    </location>
</feature>
<dbReference type="HOGENOM" id="CLU_001265_0_1_1"/>
<dbReference type="GeneID" id="19155897"/>
<evidence type="ECO:0000256" key="2">
    <source>
        <dbReference type="ARBA" id="ARBA00022448"/>
    </source>
</evidence>
<feature type="transmembrane region" description="Helical" evidence="6">
    <location>
        <begin position="173"/>
        <end position="195"/>
    </location>
</feature>
<dbReference type="InterPro" id="IPR011701">
    <property type="entry name" value="MFS"/>
</dbReference>
<dbReference type="PANTHER" id="PTHR43791:SF46">
    <property type="entry name" value="MAJOR FACILITATOR SUPERFAMILY (MFS) PROFILE DOMAIN-CONTAINING PROTEIN-RELATED"/>
    <property type="match status" value="1"/>
</dbReference>
<dbReference type="SUPFAM" id="SSF103473">
    <property type="entry name" value="MFS general substrate transporter"/>
    <property type="match status" value="1"/>
</dbReference>
<protein>
    <recommendedName>
        <fullName evidence="7">Major facilitator superfamily (MFS) profile domain-containing protein</fullName>
    </recommendedName>
</protein>
<dbReference type="AlphaFoldDB" id="W9ZN39"/>
<evidence type="ECO:0000313" key="9">
    <source>
        <dbReference type="Proteomes" id="UP000019484"/>
    </source>
</evidence>
<evidence type="ECO:0000256" key="6">
    <source>
        <dbReference type="SAM" id="Phobius"/>
    </source>
</evidence>
<feature type="transmembrane region" description="Helical" evidence="6">
    <location>
        <begin position="140"/>
        <end position="161"/>
    </location>
</feature>
<dbReference type="eggNOG" id="KOG2533">
    <property type="taxonomic scope" value="Eukaryota"/>
</dbReference>
<feature type="transmembrane region" description="Helical" evidence="6">
    <location>
        <begin position="284"/>
        <end position="301"/>
    </location>
</feature>
<evidence type="ECO:0000256" key="4">
    <source>
        <dbReference type="ARBA" id="ARBA00022989"/>
    </source>
</evidence>
<sequence>MSERKLITKIDLRVIPVLSVLYLLAFLDRTNVANAAIFGLQKDLGLSATQYSTALTVFFVPYIIFEIPSNLILKRLRPHVWLSICMFGFGLVTVCQGLVQGYGGLITTRFFLGLFEAGMFPGSFYLIGMWYKRSEAQKRYTFFFASTTLAGAFGGLLASAIGKMDGLRGYLGWRWVFIIEGSFTCLIGIIWFFLIPDFVEDAKWLTEPEREYVKQRLRDDQGKSAIERRITTKDILNCFKDYKVFLGGLMYFGLIVPAYGYAYFAPTIIKSYGYSNIGTQLHSVPPWAAAFGFSMLIAVFSDRLRHRFLFAIIPICIAVAGFAILMTVHDNHHTEYGALFLVTSGCYAAMPIIVCWFTMNLGGHHRRSVGTAWQVGFGNIGGIIASYSFEAADAKSFFHKGYSISLAFISLSAVSCVLYLLACMSQNRSRAKTPDVGITEYEKVELGDMNPDYRYML</sequence>